<dbReference type="EMBL" id="VSWC01000106">
    <property type="protein sequence ID" value="KAA1086008.1"/>
    <property type="molecule type" value="Genomic_DNA"/>
</dbReference>
<gene>
    <name evidence="1" type="ORF">PGT21_026933</name>
</gene>
<reference evidence="1 2" key="1">
    <citation type="submission" date="2019-05" db="EMBL/GenBank/DDBJ databases">
        <title>Emergence of the Ug99 lineage of the wheat stem rust pathogen through somatic hybridization.</title>
        <authorList>
            <person name="Li F."/>
            <person name="Upadhyaya N.M."/>
            <person name="Sperschneider J."/>
            <person name="Matny O."/>
            <person name="Nguyen-Phuc H."/>
            <person name="Mago R."/>
            <person name="Raley C."/>
            <person name="Miller M.E."/>
            <person name="Silverstein K.A.T."/>
            <person name="Henningsen E."/>
            <person name="Hirsch C.D."/>
            <person name="Visser B."/>
            <person name="Pretorius Z.A."/>
            <person name="Steffenson B.J."/>
            <person name="Schwessinger B."/>
            <person name="Dodds P.N."/>
            <person name="Figueroa M."/>
        </authorList>
    </citation>
    <scope>NUCLEOTIDE SEQUENCE [LARGE SCALE GENOMIC DNA]</scope>
    <source>
        <strain evidence="1">21-0</strain>
    </source>
</reference>
<protein>
    <submittedName>
        <fullName evidence="1">Uncharacterized protein</fullName>
    </submittedName>
</protein>
<comment type="caution">
    <text evidence="1">The sequence shown here is derived from an EMBL/GenBank/DDBJ whole genome shotgun (WGS) entry which is preliminary data.</text>
</comment>
<evidence type="ECO:0000313" key="2">
    <source>
        <dbReference type="Proteomes" id="UP000324748"/>
    </source>
</evidence>
<name>A0A5B0NDE7_PUCGR</name>
<dbReference type="AlphaFoldDB" id="A0A5B0NDE7"/>
<sequence length="129" mass="14156">MSKEDSIPRPPVLNHITKRSSFRLSLPLPFFQDGKPTPGKRLPYITAEAKAQYIRELFDRALPRPGVTSSLVRHPRVHMFVRRHTPLPFTPLRHSPKVETKALKGGGLSSGAGLVCQTALAGTGERGAP</sequence>
<keyword evidence="2" id="KW-1185">Reference proteome</keyword>
<organism evidence="1 2">
    <name type="scientific">Puccinia graminis f. sp. tritici</name>
    <dbReference type="NCBI Taxonomy" id="56615"/>
    <lineage>
        <taxon>Eukaryota</taxon>
        <taxon>Fungi</taxon>
        <taxon>Dikarya</taxon>
        <taxon>Basidiomycota</taxon>
        <taxon>Pucciniomycotina</taxon>
        <taxon>Pucciniomycetes</taxon>
        <taxon>Pucciniales</taxon>
        <taxon>Pucciniaceae</taxon>
        <taxon>Puccinia</taxon>
    </lineage>
</organism>
<proteinExistence type="predicted"/>
<accession>A0A5B0NDE7</accession>
<evidence type="ECO:0000313" key="1">
    <source>
        <dbReference type="EMBL" id="KAA1086008.1"/>
    </source>
</evidence>
<dbReference type="Proteomes" id="UP000324748">
    <property type="component" value="Unassembled WGS sequence"/>
</dbReference>